<organism evidence="3 4">
    <name type="scientific">Candidatus Methylopumilus planktonicus</name>
    <dbReference type="NCBI Taxonomy" id="1581557"/>
    <lineage>
        <taxon>Bacteria</taxon>
        <taxon>Pseudomonadati</taxon>
        <taxon>Pseudomonadota</taxon>
        <taxon>Betaproteobacteria</taxon>
        <taxon>Nitrosomonadales</taxon>
        <taxon>Methylophilaceae</taxon>
        <taxon>Candidatus Methylopumilus</taxon>
    </lineage>
</organism>
<sequence length="296" mass="33140">MRIIFVTNSTSKPKSVHLATFIAILFLCFIGFIQGISWLDSKYNGDVEEKKSLINLKLDLNLGSFQKNLDIYATQIGELQARLMRIDNQSQRLQDFAKEKLKTNEKIPKPAPIKSSGQGGPFVPEKNFTEAELQSFIDKLTLDIERHEEYYNNLEAIYLKQSVFKDTLPNASPVNAPFNSSSYGWRVDPFLGVKAFHEGLDFSADAGQPIKATAAGIVISAEVTPEYGNMVRISHGSGLETRYAHAAKLLVKEGDRIKKNQVVALVGNTGRSTGPHLHYEIRMNGESLDPRKYLQY</sequence>
<keyword evidence="1" id="KW-0812">Transmembrane</keyword>
<name>A0A0D6EX22_9PROT</name>
<evidence type="ECO:0000259" key="2">
    <source>
        <dbReference type="Pfam" id="PF01551"/>
    </source>
</evidence>
<gene>
    <name evidence="3" type="ORF">BN1208_1150</name>
</gene>
<dbReference type="InterPro" id="IPR016047">
    <property type="entry name" value="M23ase_b-sheet_dom"/>
</dbReference>
<reference evidence="4" key="1">
    <citation type="submission" date="2014-12" db="EMBL/GenBank/DDBJ databases">
        <authorList>
            <person name="Salcher M.M."/>
        </authorList>
    </citation>
    <scope>NUCLEOTIDE SEQUENCE [LARGE SCALE GENOMIC DNA]</scope>
    <source>
        <strain evidence="4">MMS-10A-171</strain>
    </source>
</reference>
<feature type="transmembrane region" description="Helical" evidence="1">
    <location>
        <begin position="21"/>
        <end position="39"/>
    </location>
</feature>
<dbReference type="Gene3D" id="2.70.70.10">
    <property type="entry name" value="Glucose Permease (Domain IIA)"/>
    <property type="match status" value="1"/>
</dbReference>
<dbReference type="PANTHER" id="PTHR21666:SF270">
    <property type="entry name" value="MUREIN HYDROLASE ACTIVATOR ENVC"/>
    <property type="match status" value="1"/>
</dbReference>
<dbReference type="CDD" id="cd12797">
    <property type="entry name" value="M23_peptidase"/>
    <property type="match status" value="1"/>
</dbReference>
<keyword evidence="1" id="KW-1133">Transmembrane helix</keyword>
<dbReference type="GO" id="GO:0004222">
    <property type="term" value="F:metalloendopeptidase activity"/>
    <property type="evidence" value="ECO:0007669"/>
    <property type="project" value="TreeGrafter"/>
</dbReference>
<evidence type="ECO:0000313" key="4">
    <source>
        <dbReference type="Proteomes" id="UP000064007"/>
    </source>
</evidence>
<keyword evidence="4" id="KW-1185">Reference proteome</keyword>
<dbReference type="EMBL" id="LN827929">
    <property type="protein sequence ID" value="CEZ20031.1"/>
    <property type="molecule type" value="Genomic_DNA"/>
</dbReference>
<evidence type="ECO:0000313" key="3">
    <source>
        <dbReference type="EMBL" id="CEZ20031.1"/>
    </source>
</evidence>
<dbReference type="STRING" id="1581557.BN1208_1150"/>
<feature type="domain" description="M23ase beta-sheet core" evidence="2">
    <location>
        <begin position="196"/>
        <end position="290"/>
    </location>
</feature>
<dbReference type="PANTHER" id="PTHR21666">
    <property type="entry name" value="PEPTIDASE-RELATED"/>
    <property type="match status" value="1"/>
</dbReference>
<dbReference type="KEGG" id="mbat:BN1208_1150"/>
<dbReference type="OrthoDB" id="9815245at2"/>
<evidence type="ECO:0000256" key="1">
    <source>
        <dbReference type="SAM" id="Phobius"/>
    </source>
</evidence>
<dbReference type="FunFam" id="2.70.70.10:FF:000006">
    <property type="entry name" value="M23 family peptidase"/>
    <property type="match status" value="1"/>
</dbReference>
<keyword evidence="1" id="KW-0472">Membrane</keyword>
<dbReference type="SUPFAM" id="SSF51261">
    <property type="entry name" value="Duplicated hybrid motif"/>
    <property type="match status" value="1"/>
</dbReference>
<dbReference type="HOGENOM" id="CLU_029425_2_2_4"/>
<protein>
    <submittedName>
        <fullName evidence="3">Peptidase M23B</fullName>
    </submittedName>
</protein>
<dbReference type="RefSeq" id="WP_046488729.1">
    <property type="nucleotide sequence ID" value="NZ_LN827929.1"/>
</dbReference>
<accession>A0A0D6EX22</accession>
<dbReference type="InterPro" id="IPR011055">
    <property type="entry name" value="Dup_hybrid_motif"/>
</dbReference>
<proteinExistence type="predicted"/>
<dbReference type="Pfam" id="PF01551">
    <property type="entry name" value="Peptidase_M23"/>
    <property type="match status" value="1"/>
</dbReference>
<dbReference type="AlphaFoldDB" id="A0A0D6EX22"/>
<dbReference type="Proteomes" id="UP000064007">
    <property type="component" value="Chromosome 1"/>
</dbReference>
<dbReference type="InterPro" id="IPR050570">
    <property type="entry name" value="Cell_wall_metabolism_enzyme"/>
</dbReference>